<keyword evidence="3" id="KW-1003">Cell membrane</keyword>
<keyword evidence="5 9" id="KW-0812">Transmembrane</keyword>
<evidence type="ECO:0000259" key="10">
    <source>
        <dbReference type="Pfam" id="PF04290"/>
    </source>
</evidence>
<evidence type="ECO:0000256" key="7">
    <source>
        <dbReference type="ARBA" id="ARBA00023136"/>
    </source>
</evidence>
<dbReference type="KEGG" id="shal:SHALO_0789"/>
<dbReference type="AlphaFoldDB" id="A0A1D7THU8"/>
<reference evidence="12" key="1">
    <citation type="submission" date="2016-08" db="EMBL/GenBank/DDBJ databases">
        <title>Complete genome sequence of the organohalide-respiring Epsilonproteobacterium Sulfurospirillum halorespirans.</title>
        <authorList>
            <person name="Goris T."/>
            <person name="Zimmermann J."/>
            <person name="Schenz B."/>
            <person name="Lemos M."/>
            <person name="Hackermueller J."/>
            <person name="Diekert G."/>
        </authorList>
    </citation>
    <scope>NUCLEOTIDE SEQUENCE [LARGE SCALE GENOMIC DNA]</scope>
    <source>
        <strain>DSM 13726</strain>
        <strain evidence="12">PCE-M2</strain>
    </source>
</reference>
<gene>
    <name evidence="11" type="ORF">SHALO_0789</name>
</gene>
<evidence type="ECO:0000313" key="11">
    <source>
        <dbReference type="EMBL" id="AOO64571.1"/>
    </source>
</evidence>
<dbReference type="PANTHER" id="PTHR35011">
    <property type="entry name" value="2,3-DIKETO-L-GULONATE TRAP TRANSPORTER SMALL PERMEASE PROTEIN YIAM"/>
    <property type="match status" value="1"/>
</dbReference>
<dbReference type="InterPro" id="IPR007387">
    <property type="entry name" value="TRAP_DctQ"/>
</dbReference>
<feature type="transmembrane region" description="Helical" evidence="9">
    <location>
        <begin position="45"/>
        <end position="63"/>
    </location>
</feature>
<comment type="subcellular location">
    <subcellularLocation>
        <location evidence="1">Cell inner membrane</location>
        <topology evidence="1">Multi-pass membrane protein</topology>
    </subcellularLocation>
</comment>
<feature type="transmembrane region" description="Helical" evidence="9">
    <location>
        <begin position="83"/>
        <end position="99"/>
    </location>
</feature>
<dbReference type="InterPro" id="IPR055348">
    <property type="entry name" value="DctQ"/>
</dbReference>
<feature type="transmembrane region" description="Helical" evidence="9">
    <location>
        <begin position="120"/>
        <end position="145"/>
    </location>
</feature>
<comment type="similarity">
    <text evidence="8">Belongs to the TRAP transporter small permease family.</text>
</comment>
<dbReference type="EMBL" id="CP017111">
    <property type="protein sequence ID" value="AOO64571.1"/>
    <property type="molecule type" value="Genomic_DNA"/>
</dbReference>
<evidence type="ECO:0000313" key="12">
    <source>
        <dbReference type="Proteomes" id="UP000094609"/>
    </source>
</evidence>
<evidence type="ECO:0000256" key="2">
    <source>
        <dbReference type="ARBA" id="ARBA00022448"/>
    </source>
</evidence>
<keyword evidence="2" id="KW-0813">Transport</keyword>
<evidence type="ECO:0000256" key="6">
    <source>
        <dbReference type="ARBA" id="ARBA00022989"/>
    </source>
</evidence>
<protein>
    <submittedName>
        <fullName evidence="11">TRAP dicarboxylate transporter, DctQ subunit</fullName>
    </submittedName>
</protein>
<dbReference type="PATRIC" id="fig|1193502.14.peg.797"/>
<keyword evidence="4" id="KW-0997">Cell inner membrane</keyword>
<name>A0A1D7THU8_9BACT</name>
<feature type="domain" description="Tripartite ATP-independent periplasmic transporters DctQ component" evidence="10">
    <location>
        <begin position="57"/>
        <end position="188"/>
    </location>
</feature>
<accession>A0A1D7THU8</accession>
<evidence type="ECO:0000256" key="3">
    <source>
        <dbReference type="ARBA" id="ARBA00022475"/>
    </source>
</evidence>
<dbReference type="STRING" id="1193502.SHALO_0789"/>
<dbReference type="PANTHER" id="PTHR35011:SF4">
    <property type="entry name" value="SLL1102 PROTEIN"/>
    <property type="match status" value="1"/>
</dbReference>
<dbReference type="Pfam" id="PF04290">
    <property type="entry name" value="DctQ"/>
    <property type="match status" value="1"/>
</dbReference>
<sequence>MKRLLQHFVKDKASIFGRRFSLCIFGKRISMLLTIEKWFDKISHVIGHLCSGLMLVMMLNIFYDVFMRYLFKSGSIALQEMEWHLFSVIILLGTSYALMEDSHVRVDVLYAKFSDKKKALVNIFGAIVFMMPIALLVALSSVGFVMEAFTSNEISSDPGGLTHRWILKALIPFSFWLLIFMTLGFIIKNINIYRGVTKAYFRKQEEL</sequence>
<keyword evidence="12" id="KW-1185">Reference proteome</keyword>
<keyword evidence="6 9" id="KW-1133">Transmembrane helix</keyword>
<dbReference type="GO" id="GO:0005886">
    <property type="term" value="C:plasma membrane"/>
    <property type="evidence" value="ECO:0007669"/>
    <property type="project" value="UniProtKB-SubCell"/>
</dbReference>
<dbReference type="Proteomes" id="UP000094609">
    <property type="component" value="Chromosome"/>
</dbReference>
<evidence type="ECO:0000256" key="4">
    <source>
        <dbReference type="ARBA" id="ARBA00022519"/>
    </source>
</evidence>
<evidence type="ECO:0000256" key="1">
    <source>
        <dbReference type="ARBA" id="ARBA00004429"/>
    </source>
</evidence>
<evidence type="ECO:0000256" key="5">
    <source>
        <dbReference type="ARBA" id="ARBA00022692"/>
    </source>
</evidence>
<evidence type="ECO:0000256" key="9">
    <source>
        <dbReference type="SAM" id="Phobius"/>
    </source>
</evidence>
<organism evidence="11 12">
    <name type="scientific">Sulfurospirillum halorespirans DSM 13726</name>
    <dbReference type="NCBI Taxonomy" id="1193502"/>
    <lineage>
        <taxon>Bacteria</taxon>
        <taxon>Pseudomonadati</taxon>
        <taxon>Campylobacterota</taxon>
        <taxon>Epsilonproteobacteria</taxon>
        <taxon>Campylobacterales</taxon>
        <taxon>Sulfurospirillaceae</taxon>
        <taxon>Sulfurospirillum</taxon>
    </lineage>
</organism>
<keyword evidence="7 9" id="KW-0472">Membrane</keyword>
<proteinExistence type="inferred from homology"/>
<evidence type="ECO:0000256" key="8">
    <source>
        <dbReference type="ARBA" id="ARBA00038436"/>
    </source>
</evidence>
<feature type="transmembrane region" description="Helical" evidence="9">
    <location>
        <begin position="165"/>
        <end position="187"/>
    </location>
</feature>